<dbReference type="EMBL" id="CAJOAY010035507">
    <property type="protein sequence ID" value="CAF4451667.1"/>
    <property type="molecule type" value="Genomic_DNA"/>
</dbReference>
<dbReference type="AlphaFoldDB" id="A0A820SI40"/>
<evidence type="ECO:0000313" key="2">
    <source>
        <dbReference type="Proteomes" id="UP000663881"/>
    </source>
</evidence>
<comment type="caution">
    <text evidence="1">The sequence shown here is derived from an EMBL/GenBank/DDBJ whole genome shotgun (WGS) entry which is preliminary data.</text>
</comment>
<gene>
    <name evidence="1" type="ORF">OKA104_LOCUS54196</name>
</gene>
<evidence type="ECO:0000313" key="1">
    <source>
        <dbReference type="EMBL" id="CAF4451667.1"/>
    </source>
</evidence>
<sequence length="69" mass="7229">NTGSSNVTLRCSSFKEEYGFGLGVSGEEVYVGSGVDWEGTCGEYHLEGSNVGNSIGLLESEFVTSREGG</sequence>
<accession>A0A820SI40</accession>
<name>A0A820SI40_9BILA</name>
<protein>
    <submittedName>
        <fullName evidence="1">Uncharacterized protein</fullName>
    </submittedName>
</protein>
<dbReference type="Proteomes" id="UP000663881">
    <property type="component" value="Unassembled WGS sequence"/>
</dbReference>
<organism evidence="1 2">
    <name type="scientific">Adineta steineri</name>
    <dbReference type="NCBI Taxonomy" id="433720"/>
    <lineage>
        <taxon>Eukaryota</taxon>
        <taxon>Metazoa</taxon>
        <taxon>Spiralia</taxon>
        <taxon>Gnathifera</taxon>
        <taxon>Rotifera</taxon>
        <taxon>Eurotatoria</taxon>
        <taxon>Bdelloidea</taxon>
        <taxon>Adinetida</taxon>
        <taxon>Adinetidae</taxon>
        <taxon>Adineta</taxon>
    </lineage>
</organism>
<feature type="non-terminal residue" evidence="1">
    <location>
        <position position="1"/>
    </location>
</feature>
<proteinExistence type="predicted"/>
<reference evidence="1" key="1">
    <citation type="submission" date="2021-02" db="EMBL/GenBank/DDBJ databases">
        <authorList>
            <person name="Nowell W R."/>
        </authorList>
    </citation>
    <scope>NUCLEOTIDE SEQUENCE</scope>
</reference>